<keyword evidence="8 11" id="KW-1133">Transmembrane helix</keyword>
<dbReference type="Pfam" id="PF07963">
    <property type="entry name" value="N_methyl"/>
    <property type="match status" value="1"/>
</dbReference>
<dbReference type="HOGENOM" id="CLU_091705_2_1_7"/>
<comment type="similarity">
    <text evidence="2">Belongs to the GSP G family.</text>
</comment>
<dbReference type="GO" id="GO:0005886">
    <property type="term" value="C:plasma membrane"/>
    <property type="evidence" value="ECO:0007669"/>
    <property type="project" value="UniProtKB-SubCell"/>
</dbReference>
<dbReference type="Pfam" id="PF08334">
    <property type="entry name" value="T2SSG"/>
    <property type="match status" value="1"/>
</dbReference>
<dbReference type="GO" id="GO:0015628">
    <property type="term" value="P:protein secretion by the type II secretion system"/>
    <property type="evidence" value="ECO:0007669"/>
    <property type="project" value="InterPro"/>
</dbReference>
<accession>C6BWY0</accession>
<organism evidence="13 14">
    <name type="scientific">Maridesulfovibrio salexigens (strain ATCC 14822 / DSM 2638 / NCIMB 8403 / VKM B-1763)</name>
    <name type="common">Desulfovibrio salexigens</name>
    <dbReference type="NCBI Taxonomy" id="526222"/>
    <lineage>
        <taxon>Bacteria</taxon>
        <taxon>Pseudomonadati</taxon>
        <taxon>Thermodesulfobacteriota</taxon>
        <taxon>Desulfovibrionia</taxon>
        <taxon>Desulfovibrionales</taxon>
        <taxon>Desulfovibrionaceae</taxon>
        <taxon>Maridesulfovibrio</taxon>
    </lineage>
</organism>
<proteinExistence type="inferred from homology"/>
<dbReference type="InterPro" id="IPR045584">
    <property type="entry name" value="Pilin-like"/>
</dbReference>
<evidence type="ECO:0000259" key="12">
    <source>
        <dbReference type="Pfam" id="PF08334"/>
    </source>
</evidence>
<evidence type="ECO:0000313" key="14">
    <source>
        <dbReference type="Proteomes" id="UP000002601"/>
    </source>
</evidence>
<dbReference type="OrthoDB" id="9795612at2"/>
<evidence type="ECO:0000256" key="11">
    <source>
        <dbReference type="SAM" id="Phobius"/>
    </source>
</evidence>
<evidence type="ECO:0000256" key="2">
    <source>
        <dbReference type="ARBA" id="ARBA00009984"/>
    </source>
</evidence>
<evidence type="ECO:0000313" key="13">
    <source>
        <dbReference type="EMBL" id="ACS78460.1"/>
    </source>
</evidence>
<dbReference type="InterPro" id="IPR012902">
    <property type="entry name" value="N_methyl_site"/>
</dbReference>
<keyword evidence="14" id="KW-1185">Reference proteome</keyword>
<evidence type="ECO:0000256" key="4">
    <source>
        <dbReference type="ARBA" id="ARBA00022475"/>
    </source>
</evidence>
<dbReference type="RefSeq" id="WP_012765986.1">
    <property type="nucleotide sequence ID" value="NC_012881.1"/>
</dbReference>
<dbReference type="InterPro" id="IPR013545">
    <property type="entry name" value="T2SS_protein-GspG_C"/>
</dbReference>
<dbReference type="PANTHER" id="PTHR30093:SF44">
    <property type="entry name" value="TYPE II SECRETION SYSTEM CORE PROTEIN G"/>
    <property type="match status" value="1"/>
</dbReference>
<dbReference type="SUPFAM" id="SSF54523">
    <property type="entry name" value="Pili subunits"/>
    <property type="match status" value="1"/>
</dbReference>
<name>C6BWY0_MARSD</name>
<evidence type="ECO:0000256" key="9">
    <source>
        <dbReference type="ARBA" id="ARBA00023136"/>
    </source>
</evidence>
<dbReference type="NCBIfam" id="TIGR01710">
    <property type="entry name" value="typeII_sec_gspG"/>
    <property type="match status" value="1"/>
</dbReference>
<dbReference type="GO" id="GO:0015627">
    <property type="term" value="C:type II protein secretion system complex"/>
    <property type="evidence" value="ECO:0007669"/>
    <property type="project" value="InterPro"/>
</dbReference>
<protein>
    <recommendedName>
        <fullName evidence="3">Type II secretion system core protein G</fullName>
    </recommendedName>
</protein>
<evidence type="ECO:0000256" key="1">
    <source>
        <dbReference type="ARBA" id="ARBA00004377"/>
    </source>
</evidence>
<sequence>MHKGRRGFTLIEMLVVIVIIGVLAAIVAPRFFGKTDEAKVAAAKAQIEDFSMALQSYQLDTGDFPTTQQGLNALVVKPTTPPVPENWHGPYMSKNTIPKDPWNNPYVYTAPGKHSPDFDLLSYGKDGKPGGTGDNADITNY</sequence>
<keyword evidence="4" id="KW-1003">Cell membrane</keyword>
<dbReference type="InterPro" id="IPR010054">
    <property type="entry name" value="Type2_sec_GspG"/>
</dbReference>
<evidence type="ECO:0000256" key="5">
    <source>
        <dbReference type="ARBA" id="ARBA00022481"/>
    </source>
</evidence>
<evidence type="ECO:0000256" key="7">
    <source>
        <dbReference type="ARBA" id="ARBA00022692"/>
    </source>
</evidence>
<dbReference type="EMBL" id="CP001649">
    <property type="protein sequence ID" value="ACS78460.1"/>
    <property type="molecule type" value="Genomic_DNA"/>
</dbReference>
<dbReference type="KEGG" id="dsa:Desal_0393"/>
<dbReference type="AlphaFoldDB" id="C6BWY0"/>
<evidence type="ECO:0000256" key="3">
    <source>
        <dbReference type="ARBA" id="ARBA00020042"/>
    </source>
</evidence>
<dbReference type="InterPro" id="IPR000983">
    <property type="entry name" value="Bac_GSPG_pilin"/>
</dbReference>
<comment type="subcellular location">
    <subcellularLocation>
        <location evidence="1">Cell inner membrane</location>
        <topology evidence="1">Single-pass membrane protein</topology>
    </subcellularLocation>
</comment>
<evidence type="ECO:0000256" key="8">
    <source>
        <dbReference type="ARBA" id="ARBA00022989"/>
    </source>
</evidence>
<keyword evidence="6" id="KW-0997">Cell inner membrane</keyword>
<keyword evidence="7 11" id="KW-0812">Transmembrane</keyword>
<dbReference type="STRING" id="526222.Desal_0393"/>
<evidence type="ECO:0000256" key="10">
    <source>
        <dbReference type="SAM" id="MobiDB-lite"/>
    </source>
</evidence>
<dbReference type="Gene3D" id="3.30.700.10">
    <property type="entry name" value="Glycoprotein, Type 4 Pilin"/>
    <property type="match status" value="1"/>
</dbReference>
<feature type="transmembrane region" description="Helical" evidence="11">
    <location>
        <begin position="7"/>
        <end position="28"/>
    </location>
</feature>
<feature type="region of interest" description="Disordered" evidence="10">
    <location>
        <begin position="119"/>
        <end position="141"/>
    </location>
</feature>
<dbReference type="eggNOG" id="COG4968">
    <property type="taxonomic scope" value="Bacteria"/>
</dbReference>
<evidence type="ECO:0000256" key="6">
    <source>
        <dbReference type="ARBA" id="ARBA00022519"/>
    </source>
</evidence>
<dbReference type="Proteomes" id="UP000002601">
    <property type="component" value="Chromosome"/>
</dbReference>
<reference evidence="13 14" key="1">
    <citation type="submission" date="2009-06" db="EMBL/GenBank/DDBJ databases">
        <title>Complete sequence of Desulfovibrio salexigens DSM 2638.</title>
        <authorList>
            <consortium name="US DOE Joint Genome Institute"/>
            <person name="Lucas S."/>
            <person name="Copeland A."/>
            <person name="Lapidus A."/>
            <person name="Glavina del Rio T."/>
            <person name="Tice H."/>
            <person name="Bruce D."/>
            <person name="Goodwin L."/>
            <person name="Pitluck S."/>
            <person name="Munk A.C."/>
            <person name="Brettin T."/>
            <person name="Detter J.C."/>
            <person name="Han C."/>
            <person name="Tapia R."/>
            <person name="Larimer F."/>
            <person name="Land M."/>
            <person name="Hauser L."/>
            <person name="Kyrpides N."/>
            <person name="Anderson I."/>
            <person name="Wall J.D."/>
            <person name="Arkin A.P."/>
            <person name="Dehal P."/>
            <person name="Chivian D."/>
            <person name="Giles B."/>
            <person name="Hazen T.C."/>
        </authorList>
    </citation>
    <scope>NUCLEOTIDE SEQUENCE [LARGE SCALE GENOMIC DNA]</scope>
    <source>
        <strain evidence="14">ATCC 14822 / DSM 2638 / NCIMB 8403 / VKM B-1763</strain>
    </source>
</reference>
<feature type="domain" description="Type II secretion system protein GspG C-terminal" evidence="12">
    <location>
        <begin position="31"/>
        <end position="140"/>
    </location>
</feature>
<gene>
    <name evidence="13" type="ordered locus">Desal_0393</name>
</gene>
<dbReference type="NCBIfam" id="TIGR02532">
    <property type="entry name" value="IV_pilin_GFxxxE"/>
    <property type="match status" value="1"/>
</dbReference>
<dbReference type="PANTHER" id="PTHR30093">
    <property type="entry name" value="GENERAL SECRETION PATHWAY PROTEIN G"/>
    <property type="match status" value="1"/>
</dbReference>
<keyword evidence="9 11" id="KW-0472">Membrane</keyword>
<dbReference type="PRINTS" id="PR00813">
    <property type="entry name" value="BCTERIALGSPG"/>
</dbReference>
<keyword evidence="5" id="KW-0488">Methylation</keyword>
<dbReference type="PROSITE" id="PS00409">
    <property type="entry name" value="PROKAR_NTER_METHYL"/>
    <property type="match status" value="1"/>
</dbReference>